<dbReference type="AlphaFoldDB" id="A0A915Q2I8"/>
<dbReference type="GO" id="GO:0035695">
    <property type="term" value="P:mitophagy by internal vacuole formation"/>
    <property type="evidence" value="ECO:0007669"/>
    <property type="project" value="TreeGrafter"/>
</dbReference>
<dbReference type="InterPro" id="IPR026169">
    <property type="entry name" value="MIEAP"/>
</dbReference>
<accession>A0A915Q2I8</accession>
<dbReference type="Proteomes" id="UP000887581">
    <property type="component" value="Unplaced"/>
</dbReference>
<sequence length="318" mass="36475">MVVVTVQSQLKNSNVENFRDFIKLCPSVKQLISAIPNTLPLLDILVTKSLKLQKSNDDKLTLHYDELFNYLLWWVAYNEQKNIFLRDETSKVEINEKKQSENDDLFMGWEKSVRSILTAIQADNPSILDEARSVQLCFTDSLEALGCHGLINCSGGLVGLLDAVCFEMANHQKKLKEIAEKLRNMRNDKHQFRIPSSESHHRHVNSHLSQIYHRISMNKQIRDLLIKSLTNVNLNNLLRIVHRRLICDQTLIELYKLLANSAPTDYMIAEADPIVATVIVTFNTAYHKLLSLIDDEFNSNRNSSNSMADQKKHMDGLD</sequence>
<organism evidence="1 2">
    <name type="scientific">Setaria digitata</name>
    <dbReference type="NCBI Taxonomy" id="48799"/>
    <lineage>
        <taxon>Eukaryota</taxon>
        <taxon>Metazoa</taxon>
        <taxon>Ecdysozoa</taxon>
        <taxon>Nematoda</taxon>
        <taxon>Chromadorea</taxon>
        <taxon>Rhabditida</taxon>
        <taxon>Spirurina</taxon>
        <taxon>Spiruromorpha</taxon>
        <taxon>Filarioidea</taxon>
        <taxon>Setariidae</taxon>
        <taxon>Setaria</taxon>
    </lineage>
</organism>
<protein>
    <submittedName>
        <fullName evidence="2">Uncharacterized protein</fullName>
    </submittedName>
</protein>
<dbReference type="GO" id="GO:0035694">
    <property type="term" value="P:mitochondrial protein catabolic process"/>
    <property type="evidence" value="ECO:0007669"/>
    <property type="project" value="InterPro"/>
</dbReference>
<dbReference type="GO" id="GO:0005741">
    <property type="term" value="C:mitochondrial outer membrane"/>
    <property type="evidence" value="ECO:0007669"/>
    <property type="project" value="InterPro"/>
</dbReference>
<reference evidence="2" key="1">
    <citation type="submission" date="2022-11" db="UniProtKB">
        <authorList>
            <consortium name="WormBaseParasite"/>
        </authorList>
    </citation>
    <scope>IDENTIFICATION</scope>
</reference>
<dbReference type="WBParaSite" id="sdigi.contig496.g8671.t1">
    <property type="protein sequence ID" value="sdigi.contig496.g8671.t1"/>
    <property type="gene ID" value="sdigi.contig496.g8671"/>
</dbReference>
<keyword evidence="1" id="KW-1185">Reference proteome</keyword>
<evidence type="ECO:0000313" key="1">
    <source>
        <dbReference type="Proteomes" id="UP000887581"/>
    </source>
</evidence>
<proteinExistence type="predicted"/>
<name>A0A915Q2I8_9BILA</name>
<evidence type="ECO:0000313" key="2">
    <source>
        <dbReference type="WBParaSite" id="sdigi.contig496.g8671.t1"/>
    </source>
</evidence>
<dbReference type="PANTHER" id="PTHR21771">
    <property type="entry name" value="MITOCHONDRIA-EATING PROTEIN-RELATED"/>
    <property type="match status" value="1"/>
</dbReference>
<dbReference type="PANTHER" id="PTHR21771:SF1">
    <property type="entry name" value="MITOCHONDRIA-EATING PROTEIN"/>
    <property type="match status" value="1"/>
</dbReference>